<protein>
    <submittedName>
        <fullName evidence="1">Iron-containing alcohol dehydrogenase domain protein</fullName>
    </submittedName>
</protein>
<evidence type="ECO:0000313" key="1">
    <source>
        <dbReference type="EMBL" id="OYR26638.1"/>
    </source>
</evidence>
<comment type="caution">
    <text evidence="1">The sequence shown here is derived from an EMBL/GenBank/DDBJ whole genome shotgun (WGS) entry which is preliminary data.</text>
</comment>
<dbReference type="Proteomes" id="UP000216363">
    <property type="component" value="Unassembled WGS sequence"/>
</dbReference>
<sequence length="42" mass="4929">MARDAMKQIRLLVNNPREVSEADALAIHKAAWGSRWYYRRLA</sequence>
<reference evidence="1 2" key="1">
    <citation type="submission" date="2017-07" db="EMBL/GenBank/DDBJ databases">
        <title>Draft genome of Ochrobactrum lupini type strain LUP21.</title>
        <authorList>
            <person name="Krzyzanowska D.M."/>
            <person name="Jafra S."/>
        </authorList>
    </citation>
    <scope>NUCLEOTIDE SEQUENCE [LARGE SCALE GENOMIC DNA]</scope>
    <source>
        <strain evidence="1 2">LUP21</strain>
    </source>
</reference>
<organism evidence="1 2">
    <name type="scientific">Brucella lupini</name>
    <dbReference type="NCBI Taxonomy" id="255457"/>
    <lineage>
        <taxon>Bacteria</taxon>
        <taxon>Pseudomonadati</taxon>
        <taxon>Pseudomonadota</taxon>
        <taxon>Alphaproteobacteria</taxon>
        <taxon>Hyphomicrobiales</taxon>
        <taxon>Brucellaceae</taxon>
        <taxon>Brucella/Ochrobactrum group</taxon>
        <taxon>Brucella</taxon>
    </lineage>
</organism>
<name>A0A256GHZ7_9HYPH</name>
<dbReference type="EMBL" id="NNRN01000054">
    <property type="protein sequence ID" value="OYR26638.1"/>
    <property type="molecule type" value="Genomic_DNA"/>
</dbReference>
<accession>A0A256GHZ7</accession>
<gene>
    <name evidence="1" type="ORF">CES86_3567</name>
</gene>
<proteinExistence type="predicted"/>
<evidence type="ECO:0000313" key="2">
    <source>
        <dbReference type="Proteomes" id="UP000216363"/>
    </source>
</evidence>
<dbReference type="AlphaFoldDB" id="A0A256GHZ7"/>